<dbReference type="Gene3D" id="2.120.10.80">
    <property type="entry name" value="Kelch-type beta propeller"/>
    <property type="match status" value="1"/>
</dbReference>
<proteinExistence type="predicted"/>
<gene>
    <name evidence="1" type="ORF">Glove_476g64</name>
</gene>
<reference evidence="1 2" key="1">
    <citation type="submission" date="2018-08" db="EMBL/GenBank/DDBJ databases">
        <title>Genome and evolution of the arbuscular mycorrhizal fungus Diversispora epigaea (formerly Glomus versiforme) and its bacterial endosymbionts.</title>
        <authorList>
            <person name="Sun X."/>
            <person name="Fei Z."/>
            <person name="Harrison M."/>
        </authorList>
    </citation>
    <scope>NUCLEOTIDE SEQUENCE [LARGE SCALE GENOMIC DNA]</scope>
    <source>
        <strain evidence="1 2">IT104</strain>
    </source>
</reference>
<name>A0A397GKS3_9GLOM</name>
<keyword evidence="2" id="KW-1185">Reference proteome</keyword>
<protein>
    <submittedName>
        <fullName evidence="1">Uncharacterized protein</fullName>
    </submittedName>
</protein>
<dbReference type="InterPro" id="IPR015915">
    <property type="entry name" value="Kelch-typ_b-propeller"/>
</dbReference>
<sequence>MIGQHKHYKMRFRTVINLSGCYTKHELSKGCTINLTSVSSKLATLNTNKNPFEWSIPSNSEVNSPPSIYGHTANLYNDYMIITFGYNIDAQLYNSQVYLYNIKSKKWVTTFSPSDNKTTMTATSSTTSSTTLSISKPIITYPPTKKSSKSLTIGLGIGIGVVFLVSCIFIISFIVRRTRQTENSQNLVIIETPGNNELS</sequence>
<comment type="caution">
    <text evidence="1">The sequence shown here is derived from an EMBL/GenBank/DDBJ whole genome shotgun (WGS) entry which is preliminary data.</text>
</comment>
<evidence type="ECO:0000313" key="1">
    <source>
        <dbReference type="EMBL" id="RHZ51612.1"/>
    </source>
</evidence>
<organism evidence="1 2">
    <name type="scientific">Diversispora epigaea</name>
    <dbReference type="NCBI Taxonomy" id="1348612"/>
    <lineage>
        <taxon>Eukaryota</taxon>
        <taxon>Fungi</taxon>
        <taxon>Fungi incertae sedis</taxon>
        <taxon>Mucoromycota</taxon>
        <taxon>Glomeromycotina</taxon>
        <taxon>Glomeromycetes</taxon>
        <taxon>Diversisporales</taxon>
        <taxon>Diversisporaceae</taxon>
        <taxon>Diversispora</taxon>
    </lineage>
</organism>
<dbReference type="AlphaFoldDB" id="A0A397GKS3"/>
<dbReference type="Proteomes" id="UP000266861">
    <property type="component" value="Unassembled WGS sequence"/>
</dbReference>
<dbReference type="OrthoDB" id="432528at2759"/>
<dbReference type="SUPFAM" id="SSF117281">
    <property type="entry name" value="Kelch motif"/>
    <property type="match status" value="1"/>
</dbReference>
<accession>A0A397GKS3</accession>
<dbReference type="EMBL" id="PQFF01000415">
    <property type="protein sequence ID" value="RHZ51612.1"/>
    <property type="molecule type" value="Genomic_DNA"/>
</dbReference>
<evidence type="ECO:0000313" key="2">
    <source>
        <dbReference type="Proteomes" id="UP000266861"/>
    </source>
</evidence>